<comment type="catalytic activity">
    <reaction evidence="9 10">
        <text>Release of signal peptides from bacterial membrane prolipoproteins. Hydrolyzes -Xaa-Yaa-Zaa-|-(S,diacylglyceryl)Cys-, in which Xaa is hydrophobic (preferably Leu), and Yaa (Ala or Ser) and Zaa (Gly or Ala) have small, neutral side chains.</text>
        <dbReference type="EC" id="3.4.23.36"/>
    </reaction>
</comment>
<keyword evidence="2 9" id="KW-1003">Cell membrane</keyword>
<evidence type="ECO:0000256" key="3">
    <source>
        <dbReference type="ARBA" id="ARBA00022670"/>
    </source>
</evidence>
<feature type="transmembrane region" description="Helical" evidence="9">
    <location>
        <begin position="75"/>
        <end position="93"/>
    </location>
</feature>
<evidence type="ECO:0000313" key="12">
    <source>
        <dbReference type="EMBL" id="GGI18279.1"/>
    </source>
</evidence>
<dbReference type="GO" id="GO:0006508">
    <property type="term" value="P:proteolysis"/>
    <property type="evidence" value="ECO:0007669"/>
    <property type="project" value="UniProtKB-KW"/>
</dbReference>
<comment type="similarity">
    <text evidence="1 9 11">Belongs to the peptidase A8 family.</text>
</comment>
<evidence type="ECO:0000256" key="10">
    <source>
        <dbReference type="RuleBase" id="RU000594"/>
    </source>
</evidence>
<evidence type="ECO:0000256" key="9">
    <source>
        <dbReference type="HAMAP-Rule" id="MF_00161"/>
    </source>
</evidence>
<organism evidence="12 13">
    <name type="scientific">Oxalicibacterium faecigallinarum</name>
    <dbReference type="NCBI Taxonomy" id="573741"/>
    <lineage>
        <taxon>Bacteria</taxon>
        <taxon>Pseudomonadati</taxon>
        <taxon>Pseudomonadota</taxon>
        <taxon>Betaproteobacteria</taxon>
        <taxon>Burkholderiales</taxon>
        <taxon>Oxalobacteraceae</taxon>
        <taxon>Oxalicibacterium</taxon>
    </lineage>
</organism>
<name>A0A8J3ASX9_9BURK</name>
<dbReference type="PANTHER" id="PTHR33695:SF1">
    <property type="entry name" value="LIPOPROTEIN SIGNAL PEPTIDASE"/>
    <property type="match status" value="1"/>
</dbReference>
<accession>A0A8J3ASX9</accession>
<feature type="transmembrane region" description="Helical" evidence="9">
    <location>
        <begin position="137"/>
        <end position="157"/>
    </location>
</feature>
<evidence type="ECO:0000256" key="5">
    <source>
        <dbReference type="ARBA" id="ARBA00022750"/>
    </source>
</evidence>
<evidence type="ECO:0000256" key="6">
    <source>
        <dbReference type="ARBA" id="ARBA00022801"/>
    </source>
</evidence>
<comment type="function">
    <text evidence="9 10">This protein specifically catalyzes the removal of signal peptides from prolipoproteins.</text>
</comment>
<feature type="active site" evidence="9">
    <location>
        <position position="145"/>
    </location>
</feature>
<dbReference type="PANTHER" id="PTHR33695">
    <property type="entry name" value="LIPOPROTEIN SIGNAL PEPTIDASE"/>
    <property type="match status" value="1"/>
</dbReference>
<reference evidence="13" key="1">
    <citation type="journal article" date="2019" name="Int. J. Syst. Evol. Microbiol.">
        <title>The Global Catalogue of Microorganisms (GCM) 10K type strain sequencing project: providing services to taxonomists for standard genome sequencing and annotation.</title>
        <authorList>
            <consortium name="The Broad Institute Genomics Platform"/>
            <consortium name="The Broad Institute Genome Sequencing Center for Infectious Disease"/>
            <person name="Wu L."/>
            <person name="Ma J."/>
        </authorList>
    </citation>
    <scope>NUCLEOTIDE SEQUENCE [LARGE SCALE GENOMIC DNA]</scope>
    <source>
        <strain evidence="13">CCM 2767</strain>
    </source>
</reference>
<keyword evidence="3 9" id="KW-0645">Protease</keyword>
<keyword evidence="13" id="KW-1185">Reference proteome</keyword>
<dbReference type="EMBL" id="BMDI01000001">
    <property type="protein sequence ID" value="GGI18279.1"/>
    <property type="molecule type" value="Genomic_DNA"/>
</dbReference>
<evidence type="ECO:0000256" key="8">
    <source>
        <dbReference type="ARBA" id="ARBA00023136"/>
    </source>
</evidence>
<dbReference type="GO" id="GO:0004190">
    <property type="term" value="F:aspartic-type endopeptidase activity"/>
    <property type="evidence" value="ECO:0007669"/>
    <property type="project" value="UniProtKB-UniRule"/>
</dbReference>
<dbReference type="GO" id="GO:0005886">
    <property type="term" value="C:plasma membrane"/>
    <property type="evidence" value="ECO:0007669"/>
    <property type="project" value="UniProtKB-SubCell"/>
</dbReference>
<evidence type="ECO:0000256" key="11">
    <source>
        <dbReference type="RuleBase" id="RU004181"/>
    </source>
</evidence>
<gene>
    <name evidence="9 12" type="primary">lspA</name>
    <name evidence="12" type="ORF">GCM10008066_13210</name>
</gene>
<evidence type="ECO:0000256" key="2">
    <source>
        <dbReference type="ARBA" id="ARBA00022475"/>
    </source>
</evidence>
<dbReference type="Proteomes" id="UP000642180">
    <property type="component" value="Unassembled WGS sequence"/>
</dbReference>
<feature type="transmembrane region" description="Helical" evidence="9">
    <location>
        <begin position="12"/>
        <end position="31"/>
    </location>
</feature>
<dbReference type="NCBIfam" id="TIGR00077">
    <property type="entry name" value="lspA"/>
    <property type="match status" value="1"/>
</dbReference>
<dbReference type="Pfam" id="PF01252">
    <property type="entry name" value="Peptidase_A8"/>
    <property type="match status" value="1"/>
</dbReference>
<dbReference type="AlphaFoldDB" id="A0A8J3ASX9"/>
<comment type="caution">
    <text evidence="12">The sequence shown here is derived from an EMBL/GenBank/DDBJ whole genome shotgun (WGS) entry which is preliminary data.</text>
</comment>
<comment type="pathway">
    <text evidence="9">Protein modification; lipoprotein biosynthesis (signal peptide cleavage).</text>
</comment>
<keyword evidence="7 9" id="KW-1133">Transmembrane helix</keyword>
<keyword evidence="4 9" id="KW-0812">Transmembrane</keyword>
<evidence type="ECO:0000313" key="13">
    <source>
        <dbReference type="Proteomes" id="UP000642180"/>
    </source>
</evidence>
<proteinExistence type="inferred from homology"/>
<keyword evidence="6 9" id="KW-0378">Hydrolase</keyword>
<keyword evidence="5 9" id="KW-0064">Aspartyl protease</keyword>
<evidence type="ECO:0000256" key="4">
    <source>
        <dbReference type="ARBA" id="ARBA00022692"/>
    </source>
</evidence>
<dbReference type="RefSeq" id="WP_188381108.1">
    <property type="nucleotide sequence ID" value="NZ_BMDI01000001.1"/>
</dbReference>
<keyword evidence="8 9" id="KW-0472">Membrane</keyword>
<keyword evidence="12" id="KW-0449">Lipoprotein</keyword>
<dbReference type="HAMAP" id="MF_00161">
    <property type="entry name" value="LspA"/>
    <property type="match status" value="1"/>
</dbReference>
<evidence type="ECO:0000256" key="7">
    <source>
        <dbReference type="ARBA" id="ARBA00022989"/>
    </source>
</evidence>
<dbReference type="EC" id="3.4.23.36" evidence="9"/>
<sequence length="166" mass="18610">MANKRTFSSSRAGLLPWLGIATIIILLDQITKITAVRVMAYGESVYVTSFFNFVHVYNKGAAFSFLADHSGWQRYFFTALGLGASAFIIYLLKRHAGQRLFCWALALILGGAIGNVIDRLLYGHVIDFLDFHVGGWHWPAFNIADSAIFIGAALFIYDELRRVKRS</sequence>
<feature type="active site" evidence="9">
    <location>
        <position position="127"/>
    </location>
</feature>
<feature type="transmembrane region" description="Helical" evidence="9">
    <location>
        <begin position="100"/>
        <end position="117"/>
    </location>
</feature>
<protein>
    <recommendedName>
        <fullName evidence="9">Lipoprotein signal peptidase</fullName>
        <ecNumber evidence="9">3.4.23.36</ecNumber>
    </recommendedName>
    <alternativeName>
        <fullName evidence="9">Prolipoprotein signal peptidase</fullName>
    </alternativeName>
    <alternativeName>
        <fullName evidence="9">Signal peptidase II</fullName>
        <shortName evidence="9">SPase II</shortName>
    </alternativeName>
</protein>
<dbReference type="PRINTS" id="PR00781">
    <property type="entry name" value="LIPOSIGPTASE"/>
</dbReference>
<evidence type="ECO:0000256" key="1">
    <source>
        <dbReference type="ARBA" id="ARBA00006139"/>
    </source>
</evidence>
<comment type="subcellular location">
    <subcellularLocation>
        <location evidence="9">Cell membrane</location>
        <topology evidence="9">Multi-pass membrane protein</topology>
    </subcellularLocation>
</comment>
<dbReference type="InterPro" id="IPR001872">
    <property type="entry name" value="Peptidase_A8"/>
</dbReference>
<dbReference type="PROSITE" id="PS00855">
    <property type="entry name" value="SPASE_II"/>
    <property type="match status" value="1"/>
</dbReference>
<dbReference type="UniPathway" id="UPA00665"/>